<dbReference type="eggNOG" id="KOG0054">
    <property type="taxonomic scope" value="Eukaryota"/>
</dbReference>
<protein>
    <submittedName>
        <fullName evidence="10">Protein CBR-CFT-1</fullName>
    </submittedName>
</protein>
<dbReference type="PANTHER" id="PTHR24223:SF343">
    <property type="entry name" value="CYSTIC FIBROSIS TRANSMEMBRANE CONDUCTANCE REGULATOR HOMOLOG"/>
    <property type="match status" value="1"/>
</dbReference>
<feature type="transmembrane region" description="Helical" evidence="7">
    <location>
        <begin position="91"/>
        <end position="111"/>
    </location>
</feature>
<dbReference type="OMA" id="DIFEMSV"/>
<keyword evidence="6 7" id="KW-0472">Membrane</keyword>
<feature type="domain" description="ABC transporter" evidence="8">
    <location>
        <begin position="417"/>
        <end position="640"/>
    </location>
</feature>
<dbReference type="GO" id="GO:0055085">
    <property type="term" value="P:transmembrane transport"/>
    <property type="evidence" value="ECO:0000318"/>
    <property type="project" value="GO_Central"/>
</dbReference>
<feature type="transmembrane region" description="Helical" evidence="7">
    <location>
        <begin position="117"/>
        <end position="135"/>
    </location>
</feature>
<evidence type="ECO:0000313" key="10">
    <source>
        <dbReference type="EMBL" id="CAP29200.2"/>
    </source>
</evidence>
<gene>
    <name evidence="12" type="primary">cft-1</name>
    <name evidence="10" type="synonym">Cbr-cft-1</name>
    <name evidence="12" type="ORF">CBG09374</name>
    <name evidence="10" type="ORF">CBG_09374</name>
</gene>
<keyword evidence="2 7" id="KW-0812">Transmembrane</keyword>
<sequence>MNVSVNLSKNARQIQSETENVQEKNSYISRLLELPVSKLLQKCKSSTITVDDLPILEDDQYSNRVMSGFKWKRRVIFSILMKFWKSFASAFAFRMCAIFADYASILLLKYLIDSAEISATLFNFFIIAVLILFFMQLKSVLFGVHTCLVGEDSALMVTVLNNIIVKKALHLTSENNEWSRSKIAKLLTTHSEAVSNALIYVHHSCSALIELTIALFWIWETLGTRTIIVVLIVALVYAVLNIVDSYVYKKSLRVQLGCRDRRVEFEKTVLNSMETIKMFSWESHFAKKLKSMRGKEVAILKGWKYIQLLSVFRKTLSINSFMHSLNVTSPFVITFVSFAVYGLQYEISDLRFEDAFVLIAIFNYMRRPLHVIIPSLEIVNKALHSATKINQFLIVKQSPKVNSKNAPLPPLEPDVDIKIEAANFSWNEKEDTLKDVSFQVNRGEKHAFIGFPLCGKSSLLFSITGELKLTKGKMWVSKGISFAPANPYIFSQSLKDNILFGNEYVKSKYDKVVVACDLKKDIFSLPRCDATILGDKGYVLTSTQKAQISLARCLYEDADIYALDKAFAPMDRATSKKVFTRVLGEAGYLREKTVILATNNIELIKKFSTVHVLKNGKIETSGTYDQIMEASEIMNELFNQSQIDKIIEEKYSDEKPPRKTVMFDDKVLKKKKKKQSMEDTAPTFENRSVYPFYFRSGSFIFSAFYIVLLICRFVFQALAFFWLSFWLDPIWKKVECDNCPQYVFMQTISFFAVSAIVSTMLSYAFFVLTNVETSRKLYHHITTAMFAVPMIFLSQTNKESLMQMLTSDLDLVDTQFPLYFKFSFESSLHILTIFAIVCVNVPVFAIFAVAFLIFLFGLLRYFLPALHKISSLEEQRRYLFLVGSTEDFEARLMVRTFGKVREYFQTRSKICSLQTRQTLAKTSVNADVLTRCRVAKSSTLRWIALRTDFISNLLICMCFFIASICLKVGYIGNAQFALSVASILCISELVSTFIRTTCGLESLTPHVQRISNVRDYPKEPIIDKCTIRDSWPDDGKIEIKNLNVFANKYKHVIKDVSLVVDEREKLGIVGKVGSGKSQLAMTLIMMSSADNESHIIVDDLDIFEMSVRTLRSRITVIPQNARIFSDTLRSNIDPCCQFADSDIWLAIEACQLREYVKSLPDGLHQMVSSQSMNNEQKSQINVCRALLKGGQIFVIDQATKLMNEPTKSLVNEALRQSSKQSTTLWIGEDFSDVEHCDRVVVIENGVILTIDTPQHLINEFGSLQKCLLNFSN</sequence>
<feature type="transmembrane region" description="Helical" evidence="7">
    <location>
        <begin position="225"/>
        <end position="243"/>
    </location>
</feature>
<evidence type="ECO:0000313" key="11">
    <source>
        <dbReference type="Proteomes" id="UP000008549"/>
    </source>
</evidence>
<dbReference type="SUPFAM" id="SSF90123">
    <property type="entry name" value="ABC transporter transmembrane region"/>
    <property type="match status" value="2"/>
</dbReference>
<dbReference type="Gene3D" id="1.20.1560.10">
    <property type="entry name" value="ABC transporter type 1, transmembrane domain"/>
    <property type="match status" value="2"/>
</dbReference>
<dbReference type="InterPro" id="IPR050173">
    <property type="entry name" value="ABC_transporter_C-like"/>
</dbReference>
<reference evidence="10 11" key="2">
    <citation type="journal article" date="2011" name="PLoS Genet.">
        <title>Caenorhabditis briggsae recombinant inbred line genotypes reveal inter-strain incompatibility and the evolution of recombination.</title>
        <authorList>
            <person name="Ross J.A."/>
            <person name="Koboldt D.C."/>
            <person name="Staisch J.E."/>
            <person name="Chamberlin H.M."/>
            <person name="Gupta B.P."/>
            <person name="Miller R.D."/>
            <person name="Baird S.E."/>
            <person name="Haag E.S."/>
        </authorList>
    </citation>
    <scope>NUCLEOTIDE SEQUENCE [LARGE SCALE GENOMIC DNA]</scope>
    <source>
        <strain evidence="10 11">AF16</strain>
    </source>
</reference>
<proteinExistence type="predicted"/>
<evidence type="ECO:0000256" key="5">
    <source>
        <dbReference type="ARBA" id="ARBA00022989"/>
    </source>
</evidence>
<evidence type="ECO:0000256" key="4">
    <source>
        <dbReference type="ARBA" id="ARBA00022840"/>
    </source>
</evidence>
<keyword evidence="4" id="KW-0067">ATP-binding</keyword>
<dbReference type="PROSITE" id="PS50893">
    <property type="entry name" value="ABC_TRANSPORTER_2"/>
    <property type="match status" value="2"/>
</dbReference>
<evidence type="ECO:0000259" key="9">
    <source>
        <dbReference type="PROSITE" id="PS50929"/>
    </source>
</evidence>
<feature type="domain" description="ABC transmembrane type-1" evidence="9">
    <location>
        <begin position="90"/>
        <end position="381"/>
    </location>
</feature>
<evidence type="ECO:0000256" key="6">
    <source>
        <dbReference type="ARBA" id="ARBA00023136"/>
    </source>
</evidence>
<dbReference type="InterPro" id="IPR027417">
    <property type="entry name" value="P-loop_NTPase"/>
</dbReference>
<dbReference type="STRING" id="6238.A8X988"/>
<dbReference type="FunFam" id="3.40.50.300:FF:003508">
    <property type="entry name" value="Chromosome 7, whole genome shotgun sequence"/>
    <property type="match status" value="1"/>
</dbReference>
<feature type="domain" description="ABC transmembrane type-1" evidence="9">
    <location>
        <begin position="703"/>
        <end position="877"/>
    </location>
</feature>
<dbReference type="PANTHER" id="PTHR24223">
    <property type="entry name" value="ATP-BINDING CASSETTE SUB-FAMILY C"/>
    <property type="match status" value="1"/>
</dbReference>
<dbReference type="HOGENOM" id="CLU_000604_27_1_1"/>
<dbReference type="Gene3D" id="3.40.50.300">
    <property type="entry name" value="P-loop containing nucleotide triphosphate hydrolases"/>
    <property type="match status" value="2"/>
</dbReference>
<evidence type="ECO:0000259" key="8">
    <source>
        <dbReference type="PROSITE" id="PS50893"/>
    </source>
</evidence>
<dbReference type="FunFam" id="1.20.1560.10:FF:000394">
    <property type="entry name" value="Cystic Fibrosis Transmembrane conductance regulator homolog"/>
    <property type="match status" value="1"/>
</dbReference>
<dbReference type="InterPro" id="IPR036640">
    <property type="entry name" value="ABC1_TM_sf"/>
</dbReference>
<dbReference type="FunCoup" id="A8X988">
    <property type="interactions" value="28"/>
</dbReference>
<dbReference type="SUPFAM" id="SSF52540">
    <property type="entry name" value="P-loop containing nucleoside triphosphate hydrolases"/>
    <property type="match status" value="2"/>
</dbReference>
<evidence type="ECO:0000256" key="2">
    <source>
        <dbReference type="ARBA" id="ARBA00022692"/>
    </source>
</evidence>
<dbReference type="EMBL" id="HE600954">
    <property type="protein sequence ID" value="CAP29200.2"/>
    <property type="molecule type" value="Genomic_DNA"/>
</dbReference>
<dbReference type="GO" id="GO:0016020">
    <property type="term" value="C:membrane"/>
    <property type="evidence" value="ECO:0007669"/>
    <property type="project" value="InterPro"/>
</dbReference>
<accession>A8X988</accession>
<keyword evidence="3" id="KW-0547">Nucleotide-binding</keyword>
<feature type="transmembrane region" description="Helical" evidence="7">
    <location>
        <begin position="828"/>
        <end position="859"/>
    </location>
</feature>
<feature type="transmembrane region" description="Helical" evidence="7">
    <location>
        <begin position="777"/>
        <end position="795"/>
    </location>
</feature>
<dbReference type="WormBase" id="CBG09374">
    <property type="protein sequence ID" value="CBP44810"/>
    <property type="gene ID" value="WBGene00030970"/>
    <property type="gene designation" value="Cbr-cft-1"/>
</dbReference>
<reference evidence="10 11" key="1">
    <citation type="journal article" date="2003" name="PLoS Biol.">
        <title>The genome sequence of Caenorhabditis briggsae: a platform for comparative genomics.</title>
        <authorList>
            <person name="Stein L.D."/>
            <person name="Bao Z."/>
            <person name="Blasiar D."/>
            <person name="Blumenthal T."/>
            <person name="Brent M.R."/>
            <person name="Chen N."/>
            <person name="Chinwalla A."/>
            <person name="Clarke L."/>
            <person name="Clee C."/>
            <person name="Coghlan A."/>
            <person name="Coulson A."/>
            <person name="D'Eustachio P."/>
            <person name="Fitch D.H."/>
            <person name="Fulton L.A."/>
            <person name="Fulton R.E."/>
            <person name="Griffiths-Jones S."/>
            <person name="Harris T.W."/>
            <person name="Hillier L.W."/>
            <person name="Kamath R."/>
            <person name="Kuwabara P.E."/>
            <person name="Mardis E.R."/>
            <person name="Marra M.A."/>
            <person name="Miner T.L."/>
            <person name="Minx P."/>
            <person name="Mullikin J.C."/>
            <person name="Plumb R.W."/>
            <person name="Rogers J."/>
            <person name="Schein J.E."/>
            <person name="Sohrmann M."/>
            <person name="Spieth J."/>
            <person name="Stajich J.E."/>
            <person name="Wei C."/>
            <person name="Willey D."/>
            <person name="Wilson R.K."/>
            <person name="Durbin R."/>
            <person name="Waterston R.H."/>
        </authorList>
    </citation>
    <scope>NUCLEOTIDE SEQUENCE [LARGE SCALE GENOMIC DNA]</scope>
    <source>
        <strain evidence="10 11">AF16</strain>
    </source>
</reference>
<name>A8X988_CAEBR</name>
<dbReference type="GO" id="GO:0016887">
    <property type="term" value="F:ATP hydrolysis activity"/>
    <property type="evidence" value="ECO:0007669"/>
    <property type="project" value="InterPro"/>
</dbReference>
<feature type="transmembrane region" description="Helical" evidence="7">
    <location>
        <begin position="197"/>
        <end position="219"/>
    </location>
</feature>
<dbReference type="AlphaFoldDB" id="A8X988"/>
<dbReference type="InterPro" id="IPR003439">
    <property type="entry name" value="ABC_transporter-like_ATP-bd"/>
</dbReference>
<dbReference type="PROSITE" id="PS50929">
    <property type="entry name" value="ABC_TM1F"/>
    <property type="match status" value="2"/>
</dbReference>
<keyword evidence="1" id="KW-0813">Transport</keyword>
<dbReference type="Pfam" id="PF00005">
    <property type="entry name" value="ABC_tran"/>
    <property type="match status" value="2"/>
</dbReference>
<evidence type="ECO:0000256" key="7">
    <source>
        <dbReference type="SAM" id="Phobius"/>
    </source>
</evidence>
<feature type="transmembrane region" description="Helical" evidence="7">
    <location>
        <begin position="949"/>
        <end position="970"/>
    </location>
</feature>
<feature type="domain" description="ABC transporter" evidence="8">
    <location>
        <begin position="1037"/>
        <end position="1269"/>
    </location>
</feature>
<dbReference type="GO" id="GO:0140359">
    <property type="term" value="F:ABC-type transporter activity"/>
    <property type="evidence" value="ECO:0000318"/>
    <property type="project" value="GO_Central"/>
</dbReference>
<dbReference type="GO" id="GO:0005524">
    <property type="term" value="F:ATP binding"/>
    <property type="evidence" value="ECO:0007669"/>
    <property type="project" value="UniProtKB-KW"/>
</dbReference>
<organism evidence="10 11">
    <name type="scientific">Caenorhabditis briggsae</name>
    <dbReference type="NCBI Taxonomy" id="6238"/>
    <lineage>
        <taxon>Eukaryota</taxon>
        <taxon>Metazoa</taxon>
        <taxon>Ecdysozoa</taxon>
        <taxon>Nematoda</taxon>
        <taxon>Chromadorea</taxon>
        <taxon>Rhabditida</taxon>
        <taxon>Rhabditina</taxon>
        <taxon>Rhabditomorpha</taxon>
        <taxon>Rhabditoidea</taxon>
        <taxon>Rhabditidae</taxon>
        <taxon>Peloderinae</taxon>
        <taxon>Caenorhabditis</taxon>
    </lineage>
</organism>
<evidence type="ECO:0000256" key="1">
    <source>
        <dbReference type="ARBA" id="ARBA00022448"/>
    </source>
</evidence>
<evidence type="ECO:0000313" key="12">
    <source>
        <dbReference type="WormBase" id="CBG09374"/>
    </source>
</evidence>
<dbReference type="InParanoid" id="A8X988"/>
<keyword evidence="5 7" id="KW-1133">Transmembrane helix</keyword>
<feature type="transmembrane region" description="Helical" evidence="7">
    <location>
        <begin position="699"/>
        <end position="723"/>
    </location>
</feature>
<dbReference type="Proteomes" id="UP000008549">
    <property type="component" value="Unassembled WGS sequence"/>
</dbReference>
<dbReference type="FunFam" id="3.40.50.300:FF:003718">
    <property type="entry name" value="Cystic Fibrosis Transmembrane conductance regulator homolog"/>
    <property type="match status" value="1"/>
</dbReference>
<dbReference type="InterPro" id="IPR011527">
    <property type="entry name" value="ABC1_TM_dom"/>
</dbReference>
<evidence type="ECO:0000256" key="3">
    <source>
        <dbReference type="ARBA" id="ARBA00022741"/>
    </source>
</evidence>
<feature type="transmembrane region" description="Helical" evidence="7">
    <location>
        <begin position="743"/>
        <end position="765"/>
    </location>
</feature>
<keyword evidence="11" id="KW-1185">Reference proteome</keyword>